<evidence type="ECO:0000313" key="2">
    <source>
        <dbReference type="EMBL" id="MBY8825102.1"/>
    </source>
</evidence>
<name>A0ABS7PUQ9_9SPHN</name>
<dbReference type="RefSeq" id="WP_222992206.1">
    <property type="nucleotide sequence ID" value="NZ_JAINVV010000011.1"/>
</dbReference>
<dbReference type="Proteomes" id="UP000706039">
    <property type="component" value="Unassembled WGS sequence"/>
</dbReference>
<feature type="compositionally biased region" description="Gly residues" evidence="1">
    <location>
        <begin position="118"/>
        <end position="127"/>
    </location>
</feature>
<comment type="caution">
    <text evidence="2">The sequence shown here is derived from an EMBL/GenBank/DDBJ whole genome shotgun (WGS) entry which is preliminary data.</text>
</comment>
<evidence type="ECO:0000256" key="1">
    <source>
        <dbReference type="SAM" id="MobiDB-lite"/>
    </source>
</evidence>
<keyword evidence="3" id="KW-1185">Reference proteome</keyword>
<evidence type="ECO:0008006" key="4">
    <source>
        <dbReference type="Google" id="ProtNLM"/>
    </source>
</evidence>
<sequence>MSGWISLHRGWRDCDAFEEPRDPMSDADAWAWLIEHAAWKPIRRAAGQGQSIRLERGQLHVSDRSLATAFRWDRKRVRRYLDRLAAHEMIVAVRGQSGTVISLCNYDRYQQPPEPKGAGKGPAGGRAGAAQEQGKQDSGSDEPVAPPAGTVKAVFDAAVTLLAASGHQPRAARSIVGRWRKQHGDAAVLAALIDARERAISNPVEWIPRRLNAAPASRGGAGRAGRTGETPAAAATLDSLLHQAARYRNRDNAGGTP</sequence>
<protein>
    <recommendedName>
        <fullName evidence="4">Helix-turn-helix domain-containing protein</fullName>
    </recommendedName>
</protein>
<reference evidence="2 3" key="1">
    <citation type="submission" date="2021-08" db="EMBL/GenBank/DDBJ databases">
        <authorList>
            <person name="Tuo L."/>
        </authorList>
    </citation>
    <scope>NUCLEOTIDE SEQUENCE [LARGE SCALE GENOMIC DNA]</scope>
    <source>
        <strain evidence="2 3">JCM 31229</strain>
    </source>
</reference>
<evidence type="ECO:0000313" key="3">
    <source>
        <dbReference type="Proteomes" id="UP000706039"/>
    </source>
</evidence>
<feature type="region of interest" description="Disordered" evidence="1">
    <location>
        <begin position="111"/>
        <end position="148"/>
    </location>
</feature>
<proteinExistence type="predicted"/>
<organism evidence="2 3">
    <name type="scientific">Sphingomonas colocasiae</name>
    <dbReference type="NCBI Taxonomy" id="1848973"/>
    <lineage>
        <taxon>Bacteria</taxon>
        <taxon>Pseudomonadati</taxon>
        <taxon>Pseudomonadota</taxon>
        <taxon>Alphaproteobacteria</taxon>
        <taxon>Sphingomonadales</taxon>
        <taxon>Sphingomonadaceae</taxon>
        <taxon>Sphingomonas</taxon>
    </lineage>
</organism>
<dbReference type="EMBL" id="JAINVV010000011">
    <property type="protein sequence ID" value="MBY8825102.1"/>
    <property type="molecule type" value="Genomic_DNA"/>
</dbReference>
<accession>A0ABS7PUQ9</accession>
<gene>
    <name evidence="2" type="ORF">K7G82_22565</name>
</gene>